<feature type="domain" description="MgtC-like C-terminal" evidence="9">
    <location>
        <begin position="147"/>
        <end position="225"/>
    </location>
</feature>
<feature type="transmembrane region" description="Helical" evidence="7">
    <location>
        <begin position="35"/>
        <end position="52"/>
    </location>
</feature>
<comment type="similarity">
    <text evidence="2">Belongs to the MgtC/SapB family.</text>
</comment>
<feature type="transmembrane region" description="Helical" evidence="7">
    <location>
        <begin position="59"/>
        <end position="76"/>
    </location>
</feature>
<evidence type="ECO:0000256" key="7">
    <source>
        <dbReference type="SAM" id="Phobius"/>
    </source>
</evidence>
<evidence type="ECO:0000256" key="3">
    <source>
        <dbReference type="ARBA" id="ARBA00022475"/>
    </source>
</evidence>
<dbReference type="AlphaFoldDB" id="D1AM43"/>
<dbReference type="PANTHER" id="PTHR33778">
    <property type="entry name" value="PROTEIN MGTC"/>
    <property type="match status" value="1"/>
</dbReference>
<feature type="domain" description="MgtC/SapB/SrpB/YhiD N-terminal" evidence="8">
    <location>
        <begin position="8"/>
        <end position="127"/>
    </location>
</feature>
<dbReference type="Proteomes" id="UP000000845">
    <property type="component" value="Chromosome"/>
</dbReference>
<evidence type="ECO:0000256" key="2">
    <source>
        <dbReference type="ARBA" id="ARBA00009298"/>
    </source>
</evidence>
<dbReference type="InterPro" id="IPR049177">
    <property type="entry name" value="MgtC_SapB_SrpB_YhiD_N"/>
</dbReference>
<gene>
    <name evidence="10" type="ordered locus">Sterm_2567</name>
</gene>
<reference evidence="10 11" key="2">
    <citation type="journal article" date="2010" name="Stand. Genomic Sci.">
        <title>Complete genome sequence of Sebaldella termitidis type strain (NCTC 11300).</title>
        <authorList>
            <person name="Harmon-Smith M."/>
            <person name="Celia L."/>
            <person name="Chertkov O."/>
            <person name="Lapidus A."/>
            <person name="Copeland A."/>
            <person name="Glavina Del Rio T."/>
            <person name="Nolan M."/>
            <person name="Lucas S."/>
            <person name="Tice H."/>
            <person name="Cheng J.F."/>
            <person name="Han C."/>
            <person name="Detter J.C."/>
            <person name="Bruce D."/>
            <person name="Goodwin L."/>
            <person name="Pitluck S."/>
            <person name="Pati A."/>
            <person name="Liolios K."/>
            <person name="Ivanova N."/>
            <person name="Mavromatis K."/>
            <person name="Mikhailova N."/>
            <person name="Chen A."/>
            <person name="Palaniappan K."/>
            <person name="Land M."/>
            <person name="Hauser L."/>
            <person name="Chang Y.J."/>
            <person name="Jeffries C.D."/>
            <person name="Brettin T."/>
            <person name="Goker M."/>
            <person name="Beck B."/>
            <person name="Bristow J."/>
            <person name="Eisen J.A."/>
            <person name="Markowitz V."/>
            <person name="Hugenholtz P."/>
            <person name="Kyrpides N.C."/>
            <person name="Klenk H.P."/>
            <person name="Chen F."/>
        </authorList>
    </citation>
    <scope>NUCLEOTIDE SEQUENCE [LARGE SCALE GENOMIC DNA]</scope>
    <source>
        <strain evidence="11">ATCC 33386 / NCTC 11300</strain>
    </source>
</reference>
<dbReference type="EMBL" id="CP001739">
    <property type="protein sequence ID" value="ACZ09417.1"/>
    <property type="molecule type" value="Genomic_DNA"/>
</dbReference>
<evidence type="ECO:0000256" key="4">
    <source>
        <dbReference type="ARBA" id="ARBA00022692"/>
    </source>
</evidence>
<feature type="transmembrane region" description="Helical" evidence="7">
    <location>
        <begin position="96"/>
        <end position="123"/>
    </location>
</feature>
<keyword evidence="4 7" id="KW-0812">Transmembrane</keyword>
<dbReference type="GO" id="GO:0005886">
    <property type="term" value="C:plasma membrane"/>
    <property type="evidence" value="ECO:0007669"/>
    <property type="project" value="UniProtKB-SubCell"/>
</dbReference>
<evidence type="ECO:0000256" key="5">
    <source>
        <dbReference type="ARBA" id="ARBA00022989"/>
    </source>
</evidence>
<protein>
    <submittedName>
        <fullName evidence="10">MgtC/SapB transporter</fullName>
    </submittedName>
</protein>
<evidence type="ECO:0000259" key="8">
    <source>
        <dbReference type="Pfam" id="PF02308"/>
    </source>
</evidence>
<dbReference type="HOGENOM" id="CLU_079292_0_0_0"/>
<dbReference type="PRINTS" id="PR01837">
    <property type="entry name" value="MGTCSAPBPROT"/>
</dbReference>
<organism evidence="10 11">
    <name type="scientific">Sebaldella termitidis (strain ATCC 33386 / NCTC 11300)</name>
    <dbReference type="NCBI Taxonomy" id="526218"/>
    <lineage>
        <taxon>Bacteria</taxon>
        <taxon>Fusobacteriati</taxon>
        <taxon>Fusobacteriota</taxon>
        <taxon>Fusobacteriia</taxon>
        <taxon>Fusobacteriales</taxon>
        <taxon>Leptotrichiaceae</taxon>
        <taxon>Sebaldella</taxon>
    </lineage>
</organism>
<dbReference type="RefSeq" id="WP_012862011.1">
    <property type="nucleotide sequence ID" value="NC_013517.1"/>
</dbReference>
<keyword evidence="3" id="KW-1003">Cell membrane</keyword>
<reference evidence="11" key="1">
    <citation type="submission" date="2009-09" db="EMBL/GenBank/DDBJ databases">
        <title>The complete chromosome of Sebaldella termitidis ATCC 33386.</title>
        <authorList>
            <consortium name="US DOE Joint Genome Institute (JGI-PGF)"/>
            <person name="Lucas S."/>
            <person name="Copeland A."/>
            <person name="Lapidus A."/>
            <person name="Glavina del Rio T."/>
            <person name="Dalin E."/>
            <person name="Tice H."/>
            <person name="Bruce D."/>
            <person name="Goodwin L."/>
            <person name="Pitluck S."/>
            <person name="Kyrpides N."/>
            <person name="Mavromatis K."/>
            <person name="Ivanova N."/>
            <person name="Mikhailova N."/>
            <person name="Sims D."/>
            <person name="Meincke L."/>
            <person name="Brettin T."/>
            <person name="Detter J.C."/>
            <person name="Han C."/>
            <person name="Larimer F."/>
            <person name="Land M."/>
            <person name="Hauser L."/>
            <person name="Markowitz V."/>
            <person name="Cheng J.F."/>
            <person name="Hugenholtz P."/>
            <person name="Woyke T."/>
            <person name="Wu D."/>
            <person name="Eisen J.A."/>
        </authorList>
    </citation>
    <scope>NUCLEOTIDE SEQUENCE [LARGE SCALE GENOMIC DNA]</scope>
    <source>
        <strain evidence="11">ATCC 33386 / NCTC 11300</strain>
    </source>
</reference>
<name>D1AM43_SEBTE</name>
<dbReference type="Pfam" id="PF21770">
    <property type="entry name" value="MgtC_SapB_C"/>
    <property type="match status" value="1"/>
</dbReference>
<dbReference type="PANTHER" id="PTHR33778:SF3">
    <property type="entry name" value="PROTEIN MGTC"/>
    <property type="match status" value="1"/>
</dbReference>
<sequence>MMNLLMQLSLSVILGTLIGLERQWRQRMAGLRTNALVSLGATLFCILSIRIGNGADARISAYIVSGIGFLGAGVIMKDSVNVRGLNTAATLWCSAAIGSFCGMGNITEAVIGTGFILICHLLLRPIGNKIDKYAFSAKHSKNGDLEYEIVIICKPKIENNIRILLINCIDKDKNLLLHSLNSIDETEKKNVTIVAGILSQEKNDSYIEKIASRLTIEPDVSVVKWQLFDN</sequence>
<evidence type="ECO:0000259" key="9">
    <source>
        <dbReference type="Pfam" id="PF21770"/>
    </source>
</evidence>
<dbReference type="InterPro" id="IPR048640">
    <property type="entry name" value="MgtC-like_C"/>
</dbReference>
<dbReference type="KEGG" id="str:Sterm_2567"/>
<keyword evidence="5 7" id="KW-1133">Transmembrane helix</keyword>
<evidence type="ECO:0000313" key="10">
    <source>
        <dbReference type="EMBL" id="ACZ09417.1"/>
    </source>
</evidence>
<dbReference type="InterPro" id="IPR003416">
    <property type="entry name" value="MgtC/SapB/SrpB/YhiD_fam"/>
</dbReference>
<dbReference type="Gene3D" id="3.30.70.260">
    <property type="match status" value="1"/>
</dbReference>
<evidence type="ECO:0000256" key="6">
    <source>
        <dbReference type="ARBA" id="ARBA00023136"/>
    </source>
</evidence>
<dbReference type="Pfam" id="PF02308">
    <property type="entry name" value="MgtC"/>
    <property type="match status" value="1"/>
</dbReference>
<dbReference type="eggNOG" id="COG1285">
    <property type="taxonomic scope" value="Bacteria"/>
</dbReference>
<accession>D1AM43</accession>
<comment type="subcellular location">
    <subcellularLocation>
        <location evidence="1">Cell membrane</location>
        <topology evidence="1">Multi-pass membrane protein</topology>
    </subcellularLocation>
</comment>
<dbReference type="STRING" id="526218.Sterm_2567"/>
<evidence type="ECO:0000256" key="1">
    <source>
        <dbReference type="ARBA" id="ARBA00004651"/>
    </source>
</evidence>
<evidence type="ECO:0000313" key="11">
    <source>
        <dbReference type="Proteomes" id="UP000000845"/>
    </source>
</evidence>
<keyword evidence="11" id="KW-1185">Reference proteome</keyword>
<keyword evidence="6 7" id="KW-0472">Membrane</keyword>
<proteinExistence type="inferred from homology"/>